<dbReference type="PROSITE" id="PS00356">
    <property type="entry name" value="HTH_LACI_1"/>
    <property type="match status" value="1"/>
</dbReference>
<dbReference type="STRING" id="926556.Echvi_2896"/>
<dbReference type="KEGG" id="evi:Echvi_2896"/>
<dbReference type="PANTHER" id="PTHR30146:SF144">
    <property type="entry name" value="LACI-FAMILY TRANSCRIPTION REGULATOR"/>
    <property type="match status" value="1"/>
</dbReference>
<evidence type="ECO:0000256" key="1">
    <source>
        <dbReference type="ARBA" id="ARBA00023015"/>
    </source>
</evidence>
<evidence type="ECO:0000256" key="2">
    <source>
        <dbReference type="ARBA" id="ARBA00023125"/>
    </source>
</evidence>
<reference evidence="6" key="1">
    <citation type="submission" date="2012-02" db="EMBL/GenBank/DDBJ databases">
        <title>The complete genome of Echinicola vietnamensis DSM 17526.</title>
        <authorList>
            <person name="Lucas S."/>
            <person name="Copeland A."/>
            <person name="Lapidus A."/>
            <person name="Glavina del Rio T."/>
            <person name="Dalin E."/>
            <person name="Tice H."/>
            <person name="Bruce D."/>
            <person name="Goodwin L."/>
            <person name="Pitluck S."/>
            <person name="Peters L."/>
            <person name="Ovchinnikova G."/>
            <person name="Teshima H."/>
            <person name="Kyrpides N."/>
            <person name="Mavromatis K."/>
            <person name="Ivanova N."/>
            <person name="Brettin T."/>
            <person name="Detter J.C."/>
            <person name="Han C."/>
            <person name="Larimer F."/>
            <person name="Land M."/>
            <person name="Hauser L."/>
            <person name="Markowitz V."/>
            <person name="Cheng J.-F."/>
            <person name="Hugenholtz P."/>
            <person name="Woyke T."/>
            <person name="Wu D."/>
            <person name="Brambilla E."/>
            <person name="Klenk H.-P."/>
            <person name="Eisen J.A."/>
        </authorList>
    </citation>
    <scope>NUCLEOTIDE SEQUENCE [LARGE SCALE GENOMIC DNA]</scope>
    <source>
        <strain evidence="6">DSM 17526 / LMG 23754 / KMM 6221</strain>
    </source>
</reference>
<keyword evidence="3" id="KW-0804">Transcription</keyword>
<dbReference type="EMBL" id="CP003346">
    <property type="protein sequence ID" value="AGA79135.1"/>
    <property type="molecule type" value="Genomic_DNA"/>
</dbReference>
<dbReference type="InterPro" id="IPR010982">
    <property type="entry name" value="Lambda_DNA-bd_dom_sf"/>
</dbReference>
<gene>
    <name evidence="5" type="ordered locus">Echvi_2896</name>
</gene>
<evidence type="ECO:0000256" key="3">
    <source>
        <dbReference type="ARBA" id="ARBA00023163"/>
    </source>
</evidence>
<dbReference type="HOGENOM" id="CLU_037628_0_1_10"/>
<evidence type="ECO:0000259" key="4">
    <source>
        <dbReference type="PROSITE" id="PS50932"/>
    </source>
</evidence>
<keyword evidence="6" id="KW-1185">Reference proteome</keyword>
<dbReference type="eggNOG" id="COG1609">
    <property type="taxonomic scope" value="Bacteria"/>
</dbReference>
<dbReference type="PANTHER" id="PTHR30146">
    <property type="entry name" value="LACI-RELATED TRANSCRIPTIONAL REPRESSOR"/>
    <property type="match status" value="1"/>
</dbReference>
<dbReference type="AlphaFoldDB" id="L0G2R7"/>
<feature type="domain" description="HTH lacI-type" evidence="4">
    <location>
        <begin position="10"/>
        <end position="64"/>
    </location>
</feature>
<dbReference type="PROSITE" id="PS50932">
    <property type="entry name" value="HTH_LACI_2"/>
    <property type="match status" value="1"/>
</dbReference>
<dbReference type="PATRIC" id="fig|926556.3.peg.3061"/>
<keyword evidence="1" id="KW-0805">Transcription regulation</keyword>
<evidence type="ECO:0000313" key="5">
    <source>
        <dbReference type="EMBL" id="AGA79135.1"/>
    </source>
</evidence>
<organism evidence="5 6">
    <name type="scientific">Echinicola vietnamensis (strain DSM 17526 / LMG 23754 / KMM 6221)</name>
    <dbReference type="NCBI Taxonomy" id="926556"/>
    <lineage>
        <taxon>Bacteria</taxon>
        <taxon>Pseudomonadati</taxon>
        <taxon>Bacteroidota</taxon>
        <taxon>Cytophagia</taxon>
        <taxon>Cytophagales</taxon>
        <taxon>Cyclobacteriaceae</taxon>
        <taxon>Echinicola</taxon>
    </lineage>
</organism>
<sequence length="359" mass="40740">MNDPMNKKMIRIKDIAKLSGVSVGTVDRVIHKRGKVSDTAREKVEKVLDEINYTPNLLAKTLGSNKVYSIALLVPDPGQDPYWKLTMTGLDTAKQEWRPYHMDLQPYFFELESAQSFQYAAKELMENPPDAVVCAPIFLNEALAFFEQLDQQKIPYVQFNTMIPEVKPLSFIGQDAYQSGILGASLLHLVSKNQTGNQAILHIRENVQHSVHFREKERGFREYFRKLPQSQTVSSVIIEGEDMNTFEDKLIGAIKKENIKGLYIPTSSGATLTVDVLEKNGLGHISVVGYDLLKENIVLLKSGKIDFLIHQNPSRQVFRGIYHLANHLLFKKRSPEKELFPLEVITAENVDSYLEAILH</sequence>
<dbReference type="Pfam" id="PF13407">
    <property type="entry name" value="Peripla_BP_4"/>
    <property type="match status" value="1"/>
</dbReference>
<proteinExistence type="predicted"/>
<dbReference type="GO" id="GO:0000976">
    <property type="term" value="F:transcription cis-regulatory region binding"/>
    <property type="evidence" value="ECO:0007669"/>
    <property type="project" value="TreeGrafter"/>
</dbReference>
<keyword evidence="2" id="KW-0238">DNA-binding</keyword>
<dbReference type="CDD" id="cd01392">
    <property type="entry name" value="HTH_LacI"/>
    <property type="match status" value="1"/>
</dbReference>
<evidence type="ECO:0000313" key="6">
    <source>
        <dbReference type="Proteomes" id="UP000010796"/>
    </source>
</evidence>
<dbReference type="Proteomes" id="UP000010796">
    <property type="component" value="Chromosome"/>
</dbReference>
<dbReference type="InterPro" id="IPR000843">
    <property type="entry name" value="HTH_LacI"/>
</dbReference>
<dbReference type="InterPro" id="IPR025997">
    <property type="entry name" value="SBP_2_dom"/>
</dbReference>
<accession>L0G2R7</accession>
<dbReference type="InterPro" id="IPR028082">
    <property type="entry name" value="Peripla_BP_I"/>
</dbReference>
<dbReference type="SUPFAM" id="SSF53822">
    <property type="entry name" value="Periplasmic binding protein-like I"/>
    <property type="match status" value="1"/>
</dbReference>
<dbReference type="SMART" id="SM00354">
    <property type="entry name" value="HTH_LACI"/>
    <property type="match status" value="1"/>
</dbReference>
<dbReference type="Gene3D" id="1.10.260.40">
    <property type="entry name" value="lambda repressor-like DNA-binding domains"/>
    <property type="match status" value="1"/>
</dbReference>
<protein>
    <submittedName>
        <fullName evidence="5">Transcriptional regulator</fullName>
    </submittedName>
</protein>
<dbReference type="Gene3D" id="3.40.50.2300">
    <property type="match status" value="2"/>
</dbReference>
<name>L0G2R7_ECHVK</name>
<dbReference type="GO" id="GO:0003700">
    <property type="term" value="F:DNA-binding transcription factor activity"/>
    <property type="evidence" value="ECO:0007669"/>
    <property type="project" value="TreeGrafter"/>
</dbReference>
<dbReference type="Pfam" id="PF00356">
    <property type="entry name" value="LacI"/>
    <property type="match status" value="1"/>
</dbReference>
<dbReference type="SUPFAM" id="SSF47413">
    <property type="entry name" value="lambda repressor-like DNA-binding domains"/>
    <property type="match status" value="1"/>
</dbReference>